<dbReference type="InterPro" id="IPR029058">
    <property type="entry name" value="AB_hydrolase_fold"/>
</dbReference>
<dbReference type="PANTHER" id="PTHR11731:SF193">
    <property type="entry name" value="DIPEPTIDYL PEPTIDASE 9"/>
    <property type="match status" value="1"/>
</dbReference>
<feature type="compositionally biased region" description="Polar residues" evidence="1">
    <location>
        <begin position="777"/>
        <end position="788"/>
    </location>
</feature>
<dbReference type="EMBL" id="REGN01005734">
    <property type="protein sequence ID" value="RNA12243.1"/>
    <property type="molecule type" value="Genomic_DNA"/>
</dbReference>
<dbReference type="InterPro" id="IPR050278">
    <property type="entry name" value="Serine_Prot_S9B/DPPIV"/>
</dbReference>
<dbReference type="InterPro" id="IPR001375">
    <property type="entry name" value="Peptidase_S9_cat"/>
</dbReference>
<evidence type="ECO:0000313" key="5">
    <source>
        <dbReference type="Proteomes" id="UP000276133"/>
    </source>
</evidence>
<comment type="caution">
    <text evidence="4">The sequence shown here is derived from an EMBL/GenBank/DDBJ whole genome shotgun (WGS) entry which is preliminary data.</text>
</comment>
<sequence length="788" mass="91392">MPAYKKWSELKSIVEFGRKFLGYLNGDIASNVQFREYFNPETGQNEIRVYFLSGYQNRNLTLKYIDINSSELNTEKLTGVPLFFNSHNFPNEKQLTKEEQLLRERQRCSFSGITSFSMDEKSGRIVFGEHSELFFFDDEIPSNTENLPIEISAFSKGAIDVKICPVNPNIISYILNDNLWIYNLSSNREIQLTFSSDPKKSGVPSFAVQEEFDRYTGYWWQPIKETNVDGSTTYRIIFEETDDQNVDLTYITPSCENEFGYDMYRYPKAGTPNSKMFLKLFEITLPADSKLEPVVNRKKMHMSFYELFPWYDFWAQVFNRLQTRTVTLAIDLDFFVPDVEPSLEMQTSYISDANNVFIIDEQSSDAWINYHDKMYFLNQSDVEQNYLEFILANESTGFMHLFRRKLNLLEVEKYSDVIQRPKVVLNEQLTQGEWSIEFEENVHVDSENNLVYFTAFQDPIESHLFVVDYTKPGIVKQLTQNGSSYSISMDKNCKYFVTTFSNLSNPNKTLIFEIVGQKHGINGISIRQIVQITNQDDSRLQIMLDPFTGELKSNFAQISSMLNLNLDSLVRNSPTDDFVVIQHLFKPPQIFSFETEDKCRMYGMIYMPYNYEDGVKYKTLLYVYAGPRFQIVTNAYKASKYSRFNILALLGYCIVAIDSRGSKNRGRKFENHIYKKMGTVEISDQVKGLETASKIYDCIDMNRVGIFGWSYGGYMSLMGLAQRPDIFKVAISGAPVTTWKLYDTAYTERYMGLPNEEHEAYENGSIYPHERHGIRSSEGSTNSIQLNQ</sequence>
<proteinExistence type="predicted"/>
<feature type="domain" description="Dipeptidylpeptidase IV N-terminal" evidence="3">
    <location>
        <begin position="155"/>
        <end position="506"/>
    </location>
</feature>
<dbReference type="GO" id="GO:0008239">
    <property type="term" value="F:dipeptidyl-peptidase activity"/>
    <property type="evidence" value="ECO:0007669"/>
    <property type="project" value="TreeGrafter"/>
</dbReference>
<reference evidence="4 5" key="1">
    <citation type="journal article" date="2018" name="Sci. Rep.">
        <title>Genomic signatures of local adaptation to the degree of environmental predictability in rotifers.</title>
        <authorList>
            <person name="Franch-Gras L."/>
            <person name="Hahn C."/>
            <person name="Garcia-Roger E.M."/>
            <person name="Carmona M.J."/>
            <person name="Serra M."/>
            <person name="Gomez A."/>
        </authorList>
    </citation>
    <scope>NUCLEOTIDE SEQUENCE [LARGE SCALE GENOMIC DNA]</scope>
    <source>
        <strain evidence="4">HYR1</strain>
    </source>
</reference>
<gene>
    <name evidence="4" type="ORF">BpHYR1_043026</name>
</gene>
<evidence type="ECO:0000259" key="2">
    <source>
        <dbReference type="Pfam" id="PF00326"/>
    </source>
</evidence>
<evidence type="ECO:0000259" key="3">
    <source>
        <dbReference type="Pfam" id="PF00930"/>
    </source>
</evidence>
<evidence type="ECO:0000256" key="1">
    <source>
        <dbReference type="SAM" id="MobiDB-lite"/>
    </source>
</evidence>
<accession>A0A3M7QLU7</accession>
<evidence type="ECO:0000313" key="4">
    <source>
        <dbReference type="EMBL" id="RNA12243.1"/>
    </source>
</evidence>
<dbReference type="Gene3D" id="2.140.10.30">
    <property type="entry name" value="Dipeptidylpeptidase IV, N-terminal domain"/>
    <property type="match status" value="1"/>
</dbReference>
<dbReference type="SUPFAM" id="SSF53474">
    <property type="entry name" value="alpha/beta-Hydrolases"/>
    <property type="match status" value="1"/>
</dbReference>
<keyword evidence="5" id="KW-1185">Reference proteome</keyword>
<dbReference type="Gene3D" id="3.40.50.1820">
    <property type="entry name" value="alpha/beta hydrolase"/>
    <property type="match status" value="1"/>
</dbReference>
<dbReference type="GO" id="GO:0008236">
    <property type="term" value="F:serine-type peptidase activity"/>
    <property type="evidence" value="ECO:0007669"/>
    <property type="project" value="InterPro"/>
</dbReference>
<feature type="region of interest" description="Disordered" evidence="1">
    <location>
        <begin position="769"/>
        <end position="788"/>
    </location>
</feature>
<dbReference type="Pfam" id="PF00326">
    <property type="entry name" value="Peptidase_S9"/>
    <property type="match status" value="1"/>
</dbReference>
<dbReference type="SUPFAM" id="SSF82171">
    <property type="entry name" value="DPP6 N-terminal domain-like"/>
    <property type="match status" value="1"/>
</dbReference>
<dbReference type="PANTHER" id="PTHR11731">
    <property type="entry name" value="PROTEASE FAMILY S9B,C DIPEPTIDYL-PEPTIDASE IV-RELATED"/>
    <property type="match status" value="1"/>
</dbReference>
<protein>
    <submittedName>
        <fullName evidence="4">Dipeptidyl peptidase 8 isoform X1</fullName>
    </submittedName>
</protein>
<dbReference type="Pfam" id="PF00930">
    <property type="entry name" value="DPPIV_N"/>
    <property type="match status" value="1"/>
</dbReference>
<dbReference type="OrthoDB" id="16520at2759"/>
<feature type="domain" description="Peptidase S9 prolyl oligopeptidase catalytic" evidence="2">
    <location>
        <begin position="642"/>
        <end position="768"/>
    </location>
</feature>
<dbReference type="AlphaFoldDB" id="A0A3M7QLU7"/>
<dbReference type="InterPro" id="IPR002469">
    <property type="entry name" value="Peptidase_S9B_N"/>
</dbReference>
<organism evidence="4 5">
    <name type="scientific">Brachionus plicatilis</name>
    <name type="common">Marine rotifer</name>
    <name type="synonym">Brachionus muelleri</name>
    <dbReference type="NCBI Taxonomy" id="10195"/>
    <lineage>
        <taxon>Eukaryota</taxon>
        <taxon>Metazoa</taxon>
        <taxon>Spiralia</taxon>
        <taxon>Gnathifera</taxon>
        <taxon>Rotifera</taxon>
        <taxon>Eurotatoria</taxon>
        <taxon>Monogononta</taxon>
        <taxon>Pseudotrocha</taxon>
        <taxon>Ploima</taxon>
        <taxon>Brachionidae</taxon>
        <taxon>Brachionus</taxon>
    </lineage>
</organism>
<name>A0A3M7QLU7_BRAPC</name>
<dbReference type="GO" id="GO:0006508">
    <property type="term" value="P:proteolysis"/>
    <property type="evidence" value="ECO:0007669"/>
    <property type="project" value="InterPro"/>
</dbReference>
<dbReference type="STRING" id="10195.A0A3M7QLU7"/>
<dbReference type="Proteomes" id="UP000276133">
    <property type="component" value="Unassembled WGS sequence"/>
</dbReference>